<accession>A0A4R3JIB5</accession>
<protein>
    <submittedName>
        <fullName evidence="2">Uncharacterized protein DUF1801</fullName>
    </submittedName>
</protein>
<keyword evidence="3" id="KW-1185">Reference proteome</keyword>
<organism evidence="2 3">
    <name type="scientific">Primorskyibacter sedentarius</name>
    <dbReference type="NCBI Taxonomy" id="745311"/>
    <lineage>
        <taxon>Bacteria</taxon>
        <taxon>Pseudomonadati</taxon>
        <taxon>Pseudomonadota</taxon>
        <taxon>Alphaproteobacteria</taxon>
        <taxon>Rhodobacterales</taxon>
        <taxon>Roseobacteraceae</taxon>
        <taxon>Primorskyibacter</taxon>
    </lineage>
</organism>
<feature type="domain" description="YdhG-like" evidence="1">
    <location>
        <begin position="24"/>
        <end position="127"/>
    </location>
</feature>
<dbReference type="Proteomes" id="UP000295696">
    <property type="component" value="Unassembled WGS sequence"/>
</dbReference>
<dbReference type="InterPro" id="IPR014922">
    <property type="entry name" value="YdhG-like"/>
</dbReference>
<dbReference type="OrthoDB" id="5951444at2"/>
<proteinExistence type="predicted"/>
<gene>
    <name evidence="2" type="ORF">EDD52_103370</name>
</gene>
<dbReference type="EMBL" id="SLZU01000003">
    <property type="protein sequence ID" value="TCS65948.1"/>
    <property type="molecule type" value="Genomic_DNA"/>
</dbReference>
<sequence>MANKTVPTGASVDDHLASITPERRQHDARALDALFREATGFQPKMWGPSILGYGRYHYRYKSGREGDFLATGFAPRRSNLVVYIMPGYGDFATILDRLGKFRIGKSCLYINRLSDVDRDALTDLIRAGLSDLANHWPVQPE</sequence>
<evidence type="ECO:0000313" key="2">
    <source>
        <dbReference type="EMBL" id="TCS65948.1"/>
    </source>
</evidence>
<evidence type="ECO:0000313" key="3">
    <source>
        <dbReference type="Proteomes" id="UP000295696"/>
    </source>
</evidence>
<evidence type="ECO:0000259" key="1">
    <source>
        <dbReference type="Pfam" id="PF08818"/>
    </source>
</evidence>
<reference evidence="2 3" key="1">
    <citation type="submission" date="2019-03" db="EMBL/GenBank/DDBJ databases">
        <title>Genomic Encyclopedia of Type Strains, Phase IV (KMG-IV): sequencing the most valuable type-strain genomes for metagenomic binning, comparative biology and taxonomic classification.</title>
        <authorList>
            <person name="Goeker M."/>
        </authorList>
    </citation>
    <scope>NUCLEOTIDE SEQUENCE [LARGE SCALE GENOMIC DNA]</scope>
    <source>
        <strain evidence="2 3">DSM 104836</strain>
    </source>
</reference>
<dbReference type="Pfam" id="PF08818">
    <property type="entry name" value="DUF1801"/>
    <property type="match status" value="1"/>
</dbReference>
<dbReference type="RefSeq" id="WP_132243638.1">
    <property type="nucleotide sequence ID" value="NZ_SLZU01000003.1"/>
</dbReference>
<dbReference type="AlphaFoldDB" id="A0A4R3JIB5"/>
<name>A0A4R3JIB5_9RHOB</name>
<comment type="caution">
    <text evidence="2">The sequence shown here is derived from an EMBL/GenBank/DDBJ whole genome shotgun (WGS) entry which is preliminary data.</text>
</comment>